<dbReference type="HAMAP" id="MF_00634">
    <property type="entry name" value="UPF0235"/>
    <property type="match status" value="1"/>
</dbReference>
<evidence type="ECO:0000256" key="1">
    <source>
        <dbReference type="ARBA" id="ARBA00010364"/>
    </source>
</evidence>
<organism evidence="3 4">
    <name type="scientific">Cupriavidus basilensis</name>
    <dbReference type="NCBI Taxonomy" id="68895"/>
    <lineage>
        <taxon>Bacteria</taxon>
        <taxon>Pseudomonadati</taxon>
        <taxon>Pseudomonadota</taxon>
        <taxon>Betaproteobacteria</taxon>
        <taxon>Burkholderiales</taxon>
        <taxon>Burkholderiaceae</taxon>
        <taxon>Cupriavidus</taxon>
    </lineage>
</organism>
<protein>
    <recommendedName>
        <fullName evidence="2">UPF0235 protein P3W85_21820</fullName>
    </recommendedName>
</protein>
<name>A0ABT6ASX3_9BURK</name>
<dbReference type="Pfam" id="PF02594">
    <property type="entry name" value="DUF167"/>
    <property type="match status" value="1"/>
</dbReference>
<evidence type="ECO:0000313" key="4">
    <source>
        <dbReference type="Proteomes" id="UP001216674"/>
    </source>
</evidence>
<dbReference type="PANTHER" id="PTHR13420">
    <property type="entry name" value="UPF0235 PROTEIN C15ORF40"/>
    <property type="match status" value="1"/>
</dbReference>
<dbReference type="EMBL" id="JARJLM010000363">
    <property type="protein sequence ID" value="MDF3835569.1"/>
    <property type="molecule type" value="Genomic_DNA"/>
</dbReference>
<sequence>MAAWCRRGKGTQQDEIVVMVHVQPGAKVTAAAGEYDGVLKVRLAAPPVDGKANEALCQWLAAALGLPRRSVSLKSGQTSRRKTLVLAAAGRDPDAVAAVLLATGG</sequence>
<dbReference type="NCBIfam" id="TIGR00251">
    <property type="entry name" value="DUF167 family protein"/>
    <property type="match status" value="1"/>
</dbReference>
<accession>A0ABT6ASX3</accession>
<keyword evidence="4" id="KW-1185">Reference proteome</keyword>
<dbReference type="SMART" id="SM01152">
    <property type="entry name" value="DUF167"/>
    <property type="match status" value="1"/>
</dbReference>
<dbReference type="Gene3D" id="3.30.1200.10">
    <property type="entry name" value="YggU-like"/>
    <property type="match status" value="1"/>
</dbReference>
<proteinExistence type="inferred from homology"/>
<dbReference type="PANTHER" id="PTHR13420:SF7">
    <property type="entry name" value="UPF0235 PROTEIN C15ORF40"/>
    <property type="match status" value="1"/>
</dbReference>
<dbReference type="InterPro" id="IPR036591">
    <property type="entry name" value="YggU-like_sf"/>
</dbReference>
<dbReference type="SUPFAM" id="SSF69786">
    <property type="entry name" value="YggU-like"/>
    <property type="match status" value="1"/>
</dbReference>
<comment type="similarity">
    <text evidence="1 2">Belongs to the UPF0235 family.</text>
</comment>
<dbReference type="Proteomes" id="UP001216674">
    <property type="component" value="Unassembled WGS sequence"/>
</dbReference>
<evidence type="ECO:0000313" key="3">
    <source>
        <dbReference type="EMBL" id="MDF3835569.1"/>
    </source>
</evidence>
<gene>
    <name evidence="3" type="ORF">P3W85_21820</name>
</gene>
<dbReference type="RefSeq" id="WP_276266314.1">
    <property type="nucleotide sequence ID" value="NZ_JARJLM010000363.1"/>
</dbReference>
<reference evidence="3 4" key="1">
    <citation type="submission" date="2023-03" db="EMBL/GenBank/DDBJ databases">
        <title>Draft assemblies of triclosan tolerant bacteria isolated from returned activated sludge.</title>
        <authorList>
            <person name="Van Hamelsveld S."/>
        </authorList>
    </citation>
    <scope>NUCLEOTIDE SEQUENCE [LARGE SCALE GENOMIC DNA]</scope>
    <source>
        <strain evidence="3 4">GW210010_S58</strain>
    </source>
</reference>
<dbReference type="InterPro" id="IPR003746">
    <property type="entry name" value="DUF167"/>
</dbReference>
<evidence type="ECO:0000256" key="2">
    <source>
        <dbReference type="HAMAP-Rule" id="MF_00634"/>
    </source>
</evidence>
<comment type="caution">
    <text evidence="3">The sequence shown here is derived from an EMBL/GenBank/DDBJ whole genome shotgun (WGS) entry which is preliminary data.</text>
</comment>